<dbReference type="AlphaFoldDB" id="A0ABC8TSB3"/>
<accession>A0ABC8TSB3</accession>
<feature type="compositionally biased region" description="Basic residues" evidence="3">
    <location>
        <begin position="126"/>
        <end position="140"/>
    </location>
</feature>
<dbReference type="GO" id="GO:0005840">
    <property type="term" value="C:ribosome"/>
    <property type="evidence" value="ECO:0007669"/>
    <property type="project" value="UniProtKB-KW"/>
</dbReference>
<feature type="region of interest" description="Disordered" evidence="3">
    <location>
        <begin position="119"/>
        <end position="140"/>
    </location>
</feature>
<evidence type="ECO:0000256" key="3">
    <source>
        <dbReference type="SAM" id="MobiDB-lite"/>
    </source>
</evidence>
<dbReference type="PANTHER" id="PTHR12650:SF36">
    <property type="entry name" value="40S RIBOSOMAL PROTEIN S30"/>
    <property type="match status" value="1"/>
</dbReference>
<comment type="caution">
    <text evidence="4">The sequence shown here is derived from an EMBL/GenBank/DDBJ whole genome shotgun (WGS) entry which is preliminary data.</text>
</comment>
<proteinExistence type="predicted"/>
<gene>
    <name evidence="4" type="ORF">ILEXP_LOCUS42019</name>
</gene>
<name>A0ABC8TSB3_9AQUA</name>
<evidence type="ECO:0000256" key="2">
    <source>
        <dbReference type="ARBA" id="ARBA00023274"/>
    </source>
</evidence>
<organism evidence="4 5">
    <name type="scientific">Ilex paraguariensis</name>
    <name type="common">yerba mate</name>
    <dbReference type="NCBI Taxonomy" id="185542"/>
    <lineage>
        <taxon>Eukaryota</taxon>
        <taxon>Viridiplantae</taxon>
        <taxon>Streptophyta</taxon>
        <taxon>Embryophyta</taxon>
        <taxon>Tracheophyta</taxon>
        <taxon>Spermatophyta</taxon>
        <taxon>Magnoliopsida</taxon>
        <taxon>eudicotyledons</taxon>
        <taxon>Gunneridae</taxon>
        <taxon>Pentapetalae</taxon>
        <taxon>asterids</taxon>
        <taxon>campanulids</taxon>
        <taxon>Aquifoliales</taxon>
        <taxon>Aquifoliaceae</taxon>
        <taxon>Ilex</taxon>
    </lineage>
</organism>
<sequence>MEEVENVISSPRKLWGEECELDVGELQEGSIKVANVHVEENGALHIVVNQNSVRELEMEGVDVDGEKDLGGNPGPSGGGMVLPNSKGLVLLAQSCYYGQGSNMTAECLALLDGSVLKPGDRMAKQDKKKKPRGRTHKHMQYNRRFVTAVVGFGKKRGPNSSEK</sequence>
<dbReference type="PANTHER" id="PTHR12650">
    <property type="entry name" value="40S RIBOSOMAL PROTEIN S30/UBIQUITIN-LIKE PROTEIN FUBI"/>
    <property type="match status" value="1"/>
</dbReference>
<evidence type="ECO:0008006" key="6">
    <source>
        <dbReference type="Google" id="ProtNLM"/>
    </source>
</evidence>
<dbReference type="Pfam" id="PF04758">
    <property type="entry name" value="Ribosomal_S30"/>
    <property type="match status" value="1"/>
</dbReference>
<keyword evidence="5" id="KW-1185">Reference proteome</keyword>
<keyword evidence="1" id="KW-0689">Ribosomal protein</keyword>
<evidence type="ECO:0000313" key="4">
    <source>
        <dbReference type="EMBL" id="CAK9172372.1"/>
    </source>
</evidence>
<keyword evidence="2" id="KW-0687">Ribonucleoprotein</keyword>
<protein>
    <recommendedName>
        <fullName evidence="6">40S ribosomal protein S30</fullName>
    </recommendedName>
</protein>
<evidence type="ECO:0000313" key="5">
    <source>
        <dbReference type="Proteomes" id="UP001642360"/>
    </source>
</evidence>
<dbReference type="InterPro" id="IPR006846">
    <property type="entry name" value="Ribosomal_eS30"/>
</dbReference>
<dbReference type="EMBL" id="CAUOFW020005969">
    <property type="protein sequence ID" value="CAK9172372.1"/>
    <property type="molecule type" value="Genomic_DNA"/>
</dbReference>
<dbReference type="GO" id="GO:1990904">
    <property type="term" value="C:ribonucleoprotein complex"/>
    <property type="evidence" value="ECO:0007669"/>
    <property type="project" value="UniProtKB-KW"/>
</dbReference>
<dbReference type="Proteomes" id="UP001642360">
    <property type="component" value="Unassembled WGS sequence"/>
</dbReference>
<reference evidence="4 5" key="1">
    <citation type="submission" date="2024-02" db="EMBL/GenBank/DDBJ databases">
        <authorList>
            <person name="Vignale AGUSTIN F."/>
            <person name="Sosa J E."/>
            <person name="Modenutti C."/>
        </authorList>
    </citation>
    <scope>NUCLEOTIDE SEQUENCE [LARGE SCALE GENOMIC DNA]</scope>
</reference>
<evidence type="ECO:0000256" key="1">
    <source>
        <dbReference type="ARBA" id="ARBA00022980"/>
    </source>
</evidence>